<dbReference type="AlphaFoldDB" id="A0A0F8XH70"/>
<feature type="non-terminal residue" evidence="3">
    <location>
        <position position="1"/>
    </location>
</feature>
<dbReference type="Pfam" id="PF04986">
    <property type="entry name" value="Y2_Tnp"/>
    <property type="match status" value="1"/>
</dbReference>
<dbReference type="GO" id="GO:0003677">
    <property type="term" value="F:DNA binding"/>
    <property type="evidence" value="ECO:0007669"/>
    <property type="project" value="InterPro"/>
</dbReference>
<proteinExistence type="predicted"/>
<evidence type="ECO:0000256" key="1">
    <source>
        <dbReference type="SAM" id="MobiDB-lite"/>
    </source>
</evidence>
<dbReference type="EMBL" id="LAZR01059224">
    <property type="protein sequence ID" value="KKK68253.1"/>
    <property type="molecule type" value="Genomic_DNA"/>
</dbReference>
<sequence>VAVVQTAGDLANWHPHVHALVSRGGWTRDWKWVPLAYVDEHAAELLYRHKVMRMLQEEGLLTEERTELLNPAEFLARVIMHVPEPRRHLVRYYGTYSNVSRGKRRRQDEADIGAAPRDIEHATLGPARK</sequence>
<organism evidence="3">
    <name type="scientific">marine sediment metagenome</name>
    <dbReference type="NCBI Taxonomy" id="412755"/>
    <lineage>
        <taxon>unclassified sequences</taxon>
        <taxon>metagenomes</taxon>
        <taxon>ecological metagenomes</taxon>
    </lineage>
</organism>
<dbReference type="InterPro" id="IPR007069">
    <property type="entry name" value="Transposase_32"/>
</dbReference>
<accession>A0A0F8XH70</accession>
<evidence type="ECO:0000259" key="2">
    <source>
        <dbReference type="Pfam" id="PF04986"/>
    </source>
</evidence>
<comment type="caution">
    <text evidence="3">The sequence shown here is derived from an EMBL/GenBank/DDBJ whole genome shotgun (WGS) entry which is preliminary data.</text>
</comment>
<feature type="region of interest" description="Disordered" evidence="1">
    <location>
        <begin position="100"/>
        <end position="129"/>
    </location>
</feature>
<protein>
    <recommendedName>
        <fullName evidence="2">Transposase IS801/IS1294 domain-containing protein</fullName>
    </recommendedName>
</protein>
<gene>
    <name evidence="3" type="ORF">LCGC14_2945930</name>
</gene>
<dbReference type="GO" id="GO:0006313">
    <property type="term" value="P:DNA transposition"/>
    <property type="evidence" value="ECO:0007669"/>
    <property type="project" value="InterPro"/>
</dbReference>
<reference evidence="3" key="1">
    <citation type="journal article" date="2015" name="Nature">
        <title>Complex archaea that bridge the gap between prokaryotes and eukaryotes.</title>
        <authorList>
            <person name="Spang A."/>
            <person name="Saw J.H."/>
            <person name="Jorgensen S.L."/>
            <person name="Zaremba-Niedzwiedzka K."/>
            <person name="Martijn J."/>
            <person name="Lind A.E."/>
            <person name="van Eijk R."/>
            <person name="Schleper C."/>
            <person name="Guy L."/>
            <person name="Ettema T.J."/>
        </authorList>
    </citation>
    <scope>NUCLEOTIDE SEQUENCE</scope>
</reference>
<name>A0A0F8XH70_9ZZZZ</name>
<feature type="domain" description="Transposase IS801/IS1294" evidence="2">
    <location>
        <begin position="45"/>
        <end position="100"/>
    </location>
</feature>
<evidence type="ECO:0000313" key="3">
    <source>
        <dbReference type="EMBL" id="KKK68253.1"/>
    </source>
</evidence>
<dbReference type="GO" id="GO:0004803">
    <property type="term" value="F:transposase activity"/>
    <property type="evidence" value="ECO:0007669"/>
    <property type="project" value="InterPro"/>
</dbReference>